<keyword evidence="3" id="KW-1185">Reference proteome</keyword>
<evidence type="ECO:0000256" key="1">
    <source>
        <dbReference type="SAM" id="MobiDB-lite"/>
    </source>
</evidence>
<proteinExistence type="predicted"/>
<protein>
    <submittedName>
        <fullName evidence="2">Uncharacterized protein</fullName>
    </submittedName>
</protein>
<gene>
    <name evidence="2" type="ORF">NC992_24850</name>
</gene>
<dbReference type="EMBL" id="JAMPKX010000020">
    <property type="protein sequence ID" value="MEP0950126.1"/>
    <property type="molecule type" value="Genomic_DNA"/>
</dbReference>
<evidence type="ECO:0000313" key="2">
    <source>
        <dbReference type="EMBL" id="MEP0950126.1"/>
    </source>
</evidence>
<feature type="compositionally biased region" description="Polar residues" evidence="1">
    <location>
        <begin position="1"/>
        <end position="11"/>
    </location>
</feature>
<feature type="region of interest" description="Disordered" evidence="1">
    <location>
        <begin position="1"/>
        <end position="30"/>
    </location>
</feature>
<accession>A0ABV0KBG7</accession>
<organism evidence="2 3">
    <name type="scientific">Leptolyngbya subtilissima DQ-A4</name>
    <dbReference type="NCBI Taxonomy" id="2933933"/>
    <lineage>
        <taxon>Bacteria</taxon>
        <taxon>Bacillati</taxon>
        <taxon>Cyanobacteriota</taxon>
        <taxon>Cyanophyceae</taxon>
        <taxon>Leptolyngbyales</taxon>
        <taxon>Leptolyngbyaceae</taxon>
        <taxon>Leptolyngbya group</taxon>
        <taxon>Leptolyngbya</taxon>
    </lineage>
</organism>
<name>A0ABV0KBG7_9CYAN</name>
<dbReference type="Proteomes" id="UP001482513">
    <property type="component" value="Unassembled WGS sequence"/>
</dbReference>
<sequence length="47" mass="5151">MAIPQNPQQHRLNPPKVPKPELRNNGQVAPSQIVTMIQSYGLSGLDS</sequence>
<evidence type="ECO:0000313" key="3">
    <source>
        <dbReference type="Proteomes" id="UP001482513"/>
    </source>
</evidence>
<reference evidence="2 3" key="1">
    <citation type="submission" date="2022-04" db="EMBL/GenBank/DDBJ databases">
        <title>Positive selection, recombination, and allopatry shape intraspecific diversity of widespread and dominant cyanobacteria.</title>
        <authorList>
            <person name="Wei J."/>
            <person name="Shu W."/>
            <person name="Hu C."/>
        </authorList>
    </citation>
    <scope>NUCLEOTIDE SEQUENCE [LARGE SCALE GENOMIC DNA]</scope>
    <source>
        <strain evidence="2 3">DQ-A4</strain>
    </source>
</reference>
<comment type="caution">
    <text evidence="2">The sequence shown here is derived from an EMBL/GenBank/DDBJ whole genome shotgun (WGS) entry which is preliminary data.</text>
</comment>
<dbReference type="RefSeq" id="WP_190707491.1">
    <property type="nucleotide sequence ID" value="NZ_JAMPKX010000020.1"/>
</dbReference>